<feature type="transmembrane region" description="Helical" evidence="1">
    <location>
        <begin position="328"/>
        <end position="352"/>
    </location>
</feature>
<proteinExistence type="predicted"/>
<feature type="transmembrane region" description="Helical" evidence="1">
    <location>
        <begin position="162"/>
        <end position="186"/>
    </location>
</feature>
<keyword evidence="3" id="KW-1185">Reference proteome</keyword>
<feature type="transmembrane region" description="Helical" evidence="1">
    <location>
        <begin position="113"/>
        <end position="137"/>
    </location>
</feature>
<feature type="transmembrane region" description="Helical" evidence="1">
    <location>
        <begin position="82"/>
        <end position="101"/>
    </location>
</feature>
<keyword evidence="1" id="KW-1133">Transmembrane helix</keyword>
<dbReference type="PANTHER" id="PTHR47516:SF2">
    <property type="entry name" value="SERPENTINE RECEPTOR CLASS GAMMA"/>
    <property type="match status" value="1"/>
</dbReference>
<evidence type="ECO:0000313" key="3">
    <source>
        <dbReference type="Proteomes" id="UP000008281"/>
    </source>
</evidence>
<accession>E3NB09</accession>
<reference evidence="2" key="1">
    <citation type="submission" date="2007-07" db="EMBL/GenBank/DDBJ databases">
        <title>PCAP assembly of the Caenorhabditis remanei genome.</title>
        <authorList>
            <consortium name="The Caenorhabditis remanei Sequencing Consortium"/>
            <person name="Wilson R.K."/>
        </authorList>
    </citation>
    <scope>NUCLEOTIDE SEQUENCE [LARGE SCALE GENOMIC DNA]</scope>
    <source>
        <strain evidence="2">PB4641</strain>
    </source>
</reference>
<sequence length="375" mass="43349">MIDLYSNTYADLTRSKKEYAGGSQKPHTDDFFTLLTTAQQREMPPETFDPIAFAFKNIRDVSFYINFEYKPNWVTPFVISDLLLQIVGILIFIQIPIFYLKNKQKIKKIGLRLDIFQAFILMQIWSIFMVIGAFLIFRIPHTGIITNYCANNNPQVLLRFSVFYFLWTFYSSELFILLFCALRVAILYSNSTKEREKIMYYLIPPFIIFPFLTSVPNLLAEGLCQQMPQPFPIGAILIASRFHTDHKTEFAFASFAFTAIGTFTIIGLNFAMFWKICKRKKLSGADQSQSIQNQKVSRTLTGTMIIMLVPLVIHQLGATVQLFPNSYLPIIIFFSSLVSDMRVPIVTCYFYFTHPVFKKHRMMKTTVVSPIVTIN</sequence>
<dbReference type="PANTHER" id="PTHR47516">
    <property type="entry name" value="SERPENTINE RECEPTOR, CLASS U-RELATED"/>
    <property type="match status" value="1"/>
</dbReference>
<dbReference type="InterPro" id="IPR003839">
    <property type="entry name" value="7TM_GPCR_serpentine_rcpt_Sru"/>
</dbReference>
<dbReference type="HOGENOM" id="CLU_049496_1_0_1"/>
<evidence type="ECO:0000313" key="2">
    <source>
        <dbReference type="EMBL" id="EFO91722.1"/>
    </source>
</evidence>
<dbReference type="InParanoid" id="E3NB09"/>
<dbReference type="AlphaFoldDB" id="E3NB09"/>
<feature type="transmembrane region" description="Helical" evidence="1">
    <location>
        <begin position="295"/>
        <end position="316"/>
    </location>
</feature>
<keyword evidence="1" id="KW-0812">Transmembrane</keyword>
<feature type="transmembrane region" description="Helical" evidence="1">
    <location>
        <begin position="198"/>
        <end position="219"/>
    </location>
</feature>
<dbReference type="OrthoDB" id="5807521at2759"/>
<keyword evidence="1" id="KW-0472">Membrane</keyword>
<organism evidence="3">
    <name type="scientific">Caenorhabditis remanei</name>
    <name type="common">Caenorhabditis vulgaris</name>
    <dbReference type="NCBI Taxonomy" id="31234"/>
    <lineage>
        <taxon>Eukaryota</taxon>
        <taxon>Metazoa</taxon>
        <taxon>Ecdysozoa</taxon>
        <taxon>Nematoda</taxon>
        <taxon>Chromadorea</taxon>
        <taxon>Rhabditida</taxon>
        <taxon>Rhabditina</taxon>
        <taxon>Rhabditomorpha</taxon>
        <taxon>Rhabditoidea</taxon>
        <taxon>Rhabditidae</taxon>
        <taxon>Peloderinae</taxon>
        <taxon>Caenorhabditis</taxon>
    </lineage>
</organism>
<dbReference type="Pfam" id="PF10322">
    <property type="entry name" value="7TM_GPCR_Sru"/>
    <property type="match status" value="1"/>
</dbReference>
<dbReference type="Proteomes" id="UP000008281">
    <property type="component" value="Unassembled WGS sequence"/>
</dbReference>
<name>E3NB09_CAERE</name>
<dbReference type="EMBL" id="DS268580">
    <property type="protein sequence ID" value="EFO91722.1"/>
    <property type="molecule type" value="Genomic_DNA"/>
</dbReference>
<evidence type="ECO:0000256" key="1">
    <source>
        <dbReference type="SAM" id="Phobius"/>
    </source>
</evidence>
<dbReference type="FunCoup" id="E3NB09">
    <property type="interactions" value="3"/>
</dbReference>
<feature type="transmembrane region" description="Helical" evidence="1">
    <location>
        <begin position="250"/>
        <end position="274"/>
    </location>
</feature>
<gene>
    <name evidence="2" type="ORF">CRE_06095</name>
</gene>
<protein>
    <submittedName>
        <fullName evidence="2">Uncharacterized protein</fullName>
    </submittedName>
</protein>